<dbReference type="Gene3D" id="3.40.50.1010">
    <property type="entry name" value="5'-nuclease"/>
    <property type="match status" value="1"/>
</dbReference>
<proteinExistence type="predicted"/>
<dbReference type="EMBL" id="CP046620">
    <property type="protein sequence ID" value="QHQ36746.1"/>
    <property type="molecule type" value="Genomic_DNA"/>
</dbReference>
<organism evidence="1 2">
    <name type="scientific">Algicella marina</name>
    <dbReference type="NCBI Taxonomy" id="2683284"/>
    <lineage>
        <taxon>Bacteria</taxon>
        <taxon>Pseudomonadati</taxon>
        <taxon>Pseudomonadota</taxon>
        <taxon>Alphaproteobacteria</taxon>
        <taxon>Rhodobacterales</taxon>
        <taxon>Paracoccaceae</taxon>
        <taxon>Algicella</taxon>
    </lineage>
</organism>
<evidence type="ECO:0000313" key="2">
    <source>
        <dbReference type="Proteomes" id="UP000464495"/>
    </source>
</evidence>
<sequence length="131" mass="14675">MRFVISTGTAMRLTAERLTVAPQHRLVAPTLLRSQLLSELYQSVQRGEFDRTEAAARLDHMRALKIRLLGDRVLQKLAWDIAAELGWQDTLRAEFVALTKLQADAFVTLEANLASSLKGIVPLARFDDMLA</sequence>
<protein>
    <submittedName>
        <fullName evidence="1">Uncharacterized protein</fullName>
    </submittedName>
</protein>
<dbReference type="KEGG" id="amaq:GO499_16975"/>
<accession>A0A6P1T5L1</accession>
<reference evidence="1 2" key="1">
    <citation type="submission" date="2019-12" db="EMBL/GenBank/DDBJ databases">
        <title>Complete genome sequence of Algicella marina strain 9Alg 56(T) isolated from the red alga Tichocarpus crinitus.</title>
        <authorList>
            <person name="Kim S.-G."/>
            <person name="Nedashkovskaya O.I."/>
        </authorList>
    </citation>
    <scope>NUCLEOTIDE SEQUENCE [LARGE SCALE GENOMIC DNA]</scope>
    <source>
        <strain evidence="1 2">9Alg 56</strain>
    </source>
</reference>
<dbReference type="AlphaFoldDB" id="A0A6P1T5L1"/>
<dbReference type="RefSeq" id="WP_161863290.1">
    <property type="nucleotide sequence ID" value="NZ_CP046620.1"/>
</dbReference>
<name>A0A6P1T5L1_9RHOB</name>
<keyword evidence="2" id="KW-1185">Reference proteome</keyword>
<gene>
    <name evidence="1" type="ORF">GO499_16975</name>
</gene>
<evidence type="ECO:0000313" key="1">
    <source>
        <dbReference type="EMBL" id="QHQ36746.1"/>
    </source>
</evidence>
<dbReference type="Proteomes" id="UP000464495">
    <property type="component" value="Chromosome"/>
</dbReference>